<accession>A0A810Q1W1</accession>
<keyword evidence="1" id="KW-0614">Plasmid</keyword>
<name>A0A810Q1W1_9FIRM</name>
<evidence type="ECO:0000313" key="1">
    <source>
        <dbReference type="EMBL" id="BCK79471.1"/>
    </source>
</evidence>
<dbReference type="Proteomes" id="UP000681343">
    <property type="component" value="Plasmid pMM35_01"/>
</dbReference>
<sequence length="154" mass="17350">MSKKATLPYDVRLECIAYVRGYPRRVRAYREARAEILGGTHGATEGMPTGSGAGRPAESKAEQLAAIERWPETQKMLAVEYAIDRCGRDIGSDTIRRQLIYGIMRNCQGKHKYARNRIVIPGISERTFSRRKEQFLYDIAIYCGFAEKVGTNSA</sequence>
<dbReference type="RefSeq" id="WP_212821078.1">
    <property type="nucleotide sequence ID" value="NZ_AP023416.1"/>
</dbReference>
<dbReference type="AlphaFoldDB" id="A0A810Q1W1"/>
<dbReference type="EMBL" id="AP023416">
    <property type="protein sequence ID" value="BCK79471.1"/>
    <property type="molecule type" value="Genomic_DNA"/>
</dbReference>
<dbReference type="KEGG" id="vfa:MM35RIKEN_16630"/>
<evidence type="ECO:0000313" key="2">
    <source>
        <dbReference type="Proteomes" id="UP000681343"/>
    </source>
</evidence>
<organism evidence="1 2">
    <name type="scientific">Vescimonas fastidiosa</name>
    <dbReference type="NCBI Taxonomy" id="2714353"/>
    <lineage>
        <taxon>Bacteria</taxon>
        <taxon>Bacillati</taxon>
        <taxon>Bacillota</taxon>
        <taxon>Clostridia</taxon>
        <taxon>Eubacteriales</taxon>
        <taxon>Oscillospiraceae</taxon>
        <taxon>Vescimonas</taxon>
    </lineage>
</organism>
<keyword evidence="2" id="KW-1185">Reference proteome</keyword>
<proteinExistence type="predicted"/>
<protein>
    <submittedName>
        <fullName evidence="1">Uncharacterized protein</fullName>
    </submittedName>
</protein>
<geneLocation type="plasmid" evidence="1 2">
    <name>pMM35_01</name>
</geneLocation>
<gene>
    <name evidence="1" type="ORF">MM35RIKEN_16630</name>
</gene>
<reference evidence="1" key="1">
    <citation type="submission" date="2020-09" db="EMBL/GenBank/DDBJ databases">
        <title>New species isolated from human feces.</title>
        <authorList>
            <person name="Kitahara M."/>
            <person name="Shigeno Y."/>
            <person name="Shime M."/>
            <person name="Matsumoto Y."/>
            <person name="Nakamura S."/>
            <person name="Motooka D."/>
            <person name="Fukuoka S."/>
            <person name="Nishikawa H."/>
            <person name="Benno Y."/>
        </authorList>
    </citation>
    <scope>NUCLEOTIDE SEQUENCE</scope>
    <source>
        <strain evidence="1">MM35</strain>
        <plasmid evidence="1">pMM35_01</plasmid>
    </source>
</reference>